<feature type="region of interest" description="Disordered" evidence="10">
    <location>
        <begin position="658"/>
        <end position="844"/>
    </location>
</feature>
<dbReference type="EMBL" id="JAZDUA010000073">
    <property type="protein sequence ID" value="KAK7869519.1"/>
    <property type="molecule type" value="Genomic_DNA"/>
</dbReference>
<evidence type="ECO:0000256" key="8">
    <source>
        <dbReference type="ARBA" id="ARBA00043957"/>
    </source>
</evidence>
<feature type="compositionally biased region" description="Basic and acidic residues" evidence="10">
    <location>
        <begin position="677"/>
        <end position="693"/>
    </location>
</feature>
<dbReference type="InterPro" id="IPR010997">
    <property type="entry name" value="HRDC-like_sf"/>
</dbReference>
<dbReference type="GO" id="GO:0003727">
    <property type="term" value="F:single-stranded RNA binding"/>
    <property type="evidence" value="ECO:0007669"/>
    <property type="project" value="TreeGrafter"/>
</dbReference>
<dbReference type="PANTHER" id="PTHR12124">
    <property type="entry name" value="POLYMYOSITIS/SCLERODERMA AUTOANTIGEN-RELATED"/>
    <property type="match status" value="1"/>
</dbReference>
<feature type="compositionally biased region" description="Basic and acidic residues" evidence="10">
    <location>
        <begin position="730"/>
        <end position="753"/>
    </location>
</feature>
<keyword evidence="6" id="KW-0269">Exonuclease</keyword>
<evidence type="ECO:0000259" key="11">
    <source>
        <dbReference type="PROSITE" id="PS50967"/>
    </source>
</evidence>
<dbReference type="InterPro" id="IPR036397">
    <property type="entry name" value="RNaseH_sf"/>
</dbReference>
<dbReference type="GO" id="GO:0071035">
    <property type="term" value="P:nuclear polyadenylation-dependent rRNA catabolic process"/>
    <property type="evidence" value="ECO:0007669"/>
    <property type="project" value="TreeGrafter"/>
</dbReference>
<dbReference type="Pfam" id="PF01612">
    <property type="entry name" value="DNA_pol_A_exo1"/>
    <property type="match status" value="1"/>
</dbReference>
<evidence type="ECO:0000256" key="9">
    <source>
        <dbReference type="ARBA" id="ARBA00070365"/>
    </source>
</evidence>
<dbReference type="SMART" id="SM00474">
    <property type="entry name" value="35EXOc"/>
    <property type="match status" value="1"/>
</dbReference>
<comment type="subcellular location">
    <subcellularLocation>
        <location evidence="1">Nucleus</location>
    </subcellularLocation>
</comment>
<dbReference type="InterPro" id="IPR045092">
    <property type="entry name" value="Rrp6-like"/>
</dbReference>
<evidence type="ECO:0000256" key="4">
    <source>
        <dbReference type="ARBA" id="ARBA00022801"/>
    </source>
</evidence>
<dbReference type="GO" id="GO:0071039">
    <property type="term" value="P:nuclear polyadenylation-dependent CUT catabolic process"/>
    <property type="evidence" value="ECO:0007669"/>
    <property type="project" value="TreeGrafter"/>
</dbReference>
<dbReference type="InterPro" id="IPR049559">
    <property type="entry name" value="Rrp6p-like_exo"/>
</dbReference>
<dbReference type="GO" id="GO:0071044">
    <property type="term" value="P:histone mRNA catabolic process"/>
    <property type="evidence" value="ECO:0007669"/>
    <property type="project" value="TreeGrafter"/>
</dbReference>
<dbReference type="SUPFAM" id="SSF53098">
    <property type="entry name" value="Ribonuclease H-like"/>
    <property type="match status" value="1"/>
</dbReference>
<dbReference type="GO" id="GO:0071038">
    <property type="term" value="P:TRAMP-dependent tRNA surveillance pathway"/>
    <property type="evidence" value="ECO:0007669"/>
    <property type="project" value="TreeGrafter"/>
</dbReference>
<comment type="caution">
    <text evidence="12">The sequence shown here is derived from an EMBL/GenBank/DDBJ whole genome shotgun (WGS) entry which is preliminary data.</text>
</comment>
<dbReference type="InterPro" id="IPR044876">
    <property type="entry name" value="HRDC_dom_sf"/>
</dbReference>
<keyword evidence="13" id="KW-1185">Reference proteome</keyword>
<dbReference type="Gene3D" id="1.10.150.80">
    <property type="entry name" value="HRDC domain"/>
    <property type="match status" value="1"/>
</dbReference>
<evidence type="ECO:0000256" key="2">
    <source>
        <dbReference type="ARBA" id="ARBA00022552"/>
    </source>
</evidence>
<feature type="compositionally biased region" description="Polar residues" evidence="10">
    <location>
        <begin position="835"/>
        <end position="844"/>
    </location>
</feature>
<keyword evidence="5" id="KW-0271">Exosome</keyword>
<dbReference type="InterPro" id="IPR002121">
    <property type="entry name" value="HRDC_dom"/>
</dbReference>
<comment type="similarity">
    <text evidence="8">Belongs to the exosome component 10/RRP6 family.</text>
</comment>
<evidence type="ECO:0000313" key="12">
    <source>
        <dbReference type="EMBL" id="KAK7869519.1"/>
    </source>
</evidence>
<dbReference type="GO" id="GO:0071036">
    <property type="term" value="P:nuclear polyadenylation-dependent snoRNA catabolic process"/>
    <property type="evidence" value="ECO:0007669"/>
    <property type="project" value="TreeGrafter"/>
</dbReference>
<dbReference type="FunFam" id="1.10.150.80:FF:000001">
    <property type="entry name" value="Putative exosome component 10"/>
    <property type="match status" value="1"/>
</dbReference>
<dbReference type="Proteomes" id="UP001378592">
    <property type="component" value="Unassembled WGS sequence"/>
</dbReference>
<dbReference type="GO" id="GO:0071037">
    <property type="term" value="P:nuclear polyadenylation-dependent snRNA catabolic process"/>
    <property type="evidence" value="ECO:0007669"/>
    <property type="project" value="TreeGrafter"/>
</dbReference>
<evidence type="ECO:0000256" key="7">
    <source>
        <dbReference type="ARBA" id="ARBA00023242"/>
    </source>
</evidence>
<dbReference type="GO" id="GO:0000467">
    <property type="term" value="P:exonucleolytic trimming to generate mature 3'-end of 5.8S rRNA from tricistronic rRNA transcript (SSU-rRNA, 5.8S rRNA, LSU-rRNA)"/>
    <property type="evidence" value="ECO:0007669"/>
    <property type="project" value="InterPro"/>
</dbReference>
<dbReference type="InterPro" id="IPR012337">
    <property type="entry name" value="RNaseH-like_sf"/>
</dbReference>
<dbReference type="SMART" id="SM00341">
    <property type="entry name" value="HRDC"/>
    <property type="match status" value="1"/>
</dbReference>
<dbReference type="GO" id="GO:0000166">
    <property type="term" value="F:nucleotide binding"/>
    <property type="evidence" value="ECO:0007669"/>
    <property type="project" value="InterPro"/>
</dbReference>
<evidence type="ECO:0000256" key="6">
    <source>
        <dbReference type="ARBA" id="ARBA00022839"/>
    </source>
</evidence>
<dbReference type="Gene3D" id="3.30.420.10">
    <property type="entry name" value="Ribonuclease H-like superfamily/Ribonuclease H"/>
    <property type="match status" value="1"/>
</dbReference>
<protein>
    <recommendedName>
        <fullName evidence="9">Exosome complex component 10 homolog</fullName>
    </recommendedName>
</protein>
<dbReference type="PROSITE" id="PS50967">
    <property type="entry name" value="HRDC"/>
    <property type="match status" value="1"/>
</dbReference>
<evidence type="ECO:0000313" key="13">
    <source>
        <dbReference type="Proteomes" id="UP001378592"/>
    </source>
</evidence>
<dbReference type="InterPro" id="IPR002562">
    <property type="entry name" value="3'-5'_exonuclease_dom"/>
</dbReference>
<keyword evidence="4" id="KW-0378">Hydrolase</keyword>
<organism evidence="12 13">
    <name type="scientific">Gryllus longicercus</name>
    <dbReference type="NCBI Taxonomy" id="2509291"/>
    <lineage>
        <taxon>Eukaryota</taxon>
        <taxon>Metazoa</taxon>
        <taxon>Ecdysozoa</taxon>
        <taxon>Arthropoda</taxon>
        <taxon>Hexapoda</taxon>
        <taxon>Insecta</taxon>
        <taxon>Pterygota</taxon>
        <taxon>Neoptera</taxon>
        <taxon>Polyneoptera</taxon>
        <taxon>Orthoptera</taxon>
        <taxon>Ensifera</taxon>
        <taxon>Gryllidea</taxon>
        <taxon>Grylloidea</taxon>
        <taxon>Gryllidae</taxon>
        <taxon>Gryllinae</taxon>
        <taxon>Gryllus</taxon>
    </lineage>
</organism>
<feature type="domain" description="HRDC" evidence="11">
    <location>
        <begin position="464"/>
        <end position="544"/>
    </location>
</feature>
<keyword evidence="2" id="KW-0698">rRNA processing</keyword>
<name>A0AAN9ZBY3_9ORTH</name>
<evidence type="ECO:0000256" key="10">
    <source>
        <dbReference type="SAM" id="MobiDB-lite"/>
    </source>
</evidence>
<reference evidence="12 13" key="1">
    <citation type="submission" date="2024-03" db="EMBL/GenBank/DDBJ databases">
        <title>The genome assembly and annotation of the cricket Gryllus longicercus Weissman &amp; Gray.</title>
        <authorList>
            <person name="Szrajer S."/>
            <person name="Gray D."/>
            <person name="Ylla G."/>
        </authorList>
    </citation>
    <scope>NUCLEOTIDE SEQUENCE [LARGE SCALE GENOMIC DNA]</scope>
    <source>
        <strain evidence="12">DAG 2021-001</strain>
        <tissue evidence="12">Whole body minus gut</tissue>
    </source>
</reference>
<dbReference type="GO" id="GO:0071040">
    <property type="term" value="P:nuclear polyadenylation-dependent antisense transcript catabolic process"/>
    <property type="evidence" value="ECO:0007669"/>
    <property type="project" value="TreeGrafter"/>
</dbReference>
<dbReference type="FunFam" id="3.30.420.10:FF:000059">
    <property type="entry name" value="Exosome complex exonuclease Rrp6"/>
    <property type="match status" value="1"/>
</dbReference>
<dbReference type="GO" id="GO:0000175">
    <property type="term" value="F:3'-5'-RNA exonuclease activity"/>
    <property type="evidence" value="ECO:0007669"/>
    <property type="project" value="InterPro"/>
</dbReference>
<dbReference type="InterPro" id="IPR012588">
    <property type="entry name" value="Exosome-assoc_fac_Rrp6_N"/>
</dbReference>
<gene>
    <name evidence="12" type="ORF">R5R35_002294</name>
</gene>
<feature type="compositionally biased region" description="Basic residues" evidence="10">
    <location>
        <begin position="813"/>
        <end position="834"/>
    </location>
</feature>
<keyword evidence="3" id="KW-0540">Nuclease</keyword>
<dbReference type="SUPFAM" id="SSF47819">
    <property type="entry name" value="HRDC-like"/>
    <property type="match status" value="1"/>
</dbReference>
<evidence type="ECO:0000256" key="1">
    <source>
        <dbReference type="ARBA" id="ARBA00004123"/>
    </source>
</evidence>
<proteinExistence type="inferred from homology"/>
<dbReference type="Pfam" id="PF08066">
    <property type="entry name" value="PMC2NT"/>
    <property type="match status" value="1"/>
</dbReference>
<keyword evidence="7" id="KW-0539">Nucleus</keyword>
<sequence>MVSPGDEREENAEREILPGFNTIEDFTQAGFKAIMEATKFSSKLPSGHSWDLYNAYPSFQKIMDCEGRRILEIMNMVLGHQGIRGNIAMRDIEEKYDLLVECNDTVLERVGYNLDELSGIRRNPEPLLIESTGNTTRVVSGGSWNRNISDSSKTNSVTKVPLRLLTAKNIERPQIKFKDKIDNSSNPFEPRIREKPNALKPLSILVELSETGECFSHPYEYELDLFKPPEDQLKKVVPQKYPDLDKTPLVMVNTPDDVQNLLNDLKKYREIAVDLEHHSYRSFQGITCLMQISTRDTDYVIDTLELRDKLYVLNEVFTDPKVVKVFHGALCDVEWLQRDLCLYVVNMFDTHLAARMLNFTHLSLAYLLKHYCNVAVNKQFQLADWRIRPLPNELVNYAREDTHYLLYVYDLMKNALIEGANGQTNLLLSVLEQSKEVCKRRYEKPLCTEDSHLDLYRKNKKMFDNRQMYAFRELYLWRDKTAREEDESTGYVLPNHMLMSIADVLPREMQGILALCSPIPPLVRQNLVKLHQIVLKAREQSLTRPVMEDEARMRPIAQVVWNKLDLDSPLYCPHDMKYRQDFREDLPTVLNPLGQSLINVQNSEQYHNPSPHITLFDSCSESEAESEECDTLDTQTRHLFVSPYERYKSARPFIEAQEREKQEALEAQARAAVEEAESGKPNKDLQQEVKEEPVLSINKQKQIGKRKRIKEEKDDNLTEASTPQNKSKKPRVDNSDKPLPPPKEKIHGKRDNPTDDSPGPSKKKKLNQKTQGAGAEIKTLSEKSTEEPQAFDFSKVDYNKFQGGSTKESSKQSKNKGKFKPKGKKSKFVGKTNHKSFTFGSKGR</sequence>
<dbReference type="GO" id="GO:0071051">
    <property type="term" value="P:poly(A)-dependent snoRNA 3'-end processing"/>
    <property type="evidence" value="ECO:0007669"/>
    <property type="project" value="TreeGrafter"/>
</dbReference>
<dbReference type="PANTHER" id="PTHR12124:SF47">
    <property type="entry name" value="EXOSOME COMPONENT 10"/>
    <property type="match status" value="1"/>
</dbReference>
<evidence type="ECO:0000256" key="3">
    <source>
        <dbReference type="ARBA" id="ARBA00022722"/>
    </source>
</evidence>
<evidence type="ECO:0000256" key="5">
    <source>
        <dbReference type="ARBA" id="ARBA00022835"/>
    </source>
</evidence>
<accession>A0AAN9ZBY3</accession>
<dbReference type="GO" id="GO:0000176">
    <property type="term" value="C:nuclear exosome (RNase complex)"/>
    <property type="evidence" value="ECO:0007669"/>
    <property type="project" value="InterPro"/>
</dbReference>
<dbReference type="CDD" id="cd06147">
    <property type="entry name" value="Rrp6p_like_exo"/>
    <property type="match status" value="1"/>
</dbReference>
<dbReference type="Pfam" id="PF00570">
    <property type="entry name" value="HRDC"/>
    <property type="match status" value="1"/>
</dbReference>
<dbReference type="GO" id="GO:0005730">
    <property type="term" value="C:nucleolus"/>
    <property type="evidence" value="ECO:0007669"/>
    <property type="project" value="TreeGrafter"/>
</dbReference>
<dbReference type="AlphaFoldDB" id="A0AAN9ZBY3"/>